<accession>A0AAD8EG49</accession>
<dbReference type="AlphaFoldDB" id="A0AAD8EG49"/>
<feature type="non-terminal residue" evidence="1">
    <location>
        <position position="1"/>
    </location>
</feature>
<protein>
    <submittedName>
        <fullName evidence="1">Uncharacterized protein</fullName>
    </submittedName>
</protein>
<evidence type="ECO:0000313" key="2">
    <source>
        <dbReference type="Proteomes" id="UP001233999"/>
    </source>
</evidence>
<reference evidence="1" key="1">
    <citation type="journal article" date="2023" name="IScience">
        <title>Live-bearing cockroach genome reveals convergent evolutionary mechanisms linked to viviparity in insects and beyond.</title>
        <authorList>
            <person name="Fouks B."/>
            <person name="Harrison M.C."/>
            <person name="Mikhailova A.A."/>
            <person name="Marchal E."/>
            <person name="English S."/>
            <person name="Carruthers M."/>
            <person name="Jennings E.C."/>
            <person name="Chiamaka E.L."/>
            <person name="Frigard R.A."/>
            <person name="Pippel M."/>
            <person name="Attardo G.M."/>
            <person name="Benoit J.B."/>
            <person name="Bornberg-Bauer E."/>
            <person name="Tobe S.S."/>
        </authorList>
    </citation>
    <scope>NUCLEOTIDE SEQUENCE</scope>
    <source>
        <strain evidence="1">Stay&amp;Tobe</strain>
    </source>
</reference>
<feature type="non-terminal residue" evidence="1">
    <location>
        <position position="70"/>
    </location>
</feature>
<dbReference type="EMBL" id="JASPKZ010005321">
    <property type="protein sequence ID" value="KAJ9588644.1"/>
    <property type="molecule type" value="Genomic_DNA"/>
</dbReference>
<sequence length="70" mass="8396">RGKQTRWSKLHPKTFLRTRKSAHAIIIVEIPKLPGEMSDLQDFDHVFEFNWKNRRISVISRDADVVLRFY</sequence>
<proteinExistence type="predicted"/>
<gene>
    <name evidence="1" type="ORF">L9F63_018057</name>
</gene>
<dbReference type="Proteomes" id="UP001233999">
    <property type="component" value="Unassembled WGS sequence"/>
</dbReference>
<name>A0AAD8EG49_DIPPU</name>
<reference evidence="1" key="2">
    <citation type="submission" date="2023-05" db="EMBL/GenBank/DDBJ databases">
        <authorList>
            <person name="Fouks B."/>
        </authorList>
    </citation>
    <scope>NUCLEOTIDE SEQUENCE</scope>
    <source>
        <strain evidence="1">Stay&amp;Tobe</strain>
        <tissue evidence="1">Testes</tissue>
    </source>
</reference>
<organism evidence="1 2">
    <name type="scientific">Diploptera punctata</name>
    <name type="common">Pacific beetle cockroach</name>
    <dbReference type="NCBI Taxonomy" id="6984"/>
    <lineage>
        <taxon>Eukaryota</taxon>
        <taxon>Metazoa</taxon>
        <taxon>Ecdysozoa</taxon>
        <taxon>Arthropoda</taxon>
        <taxon>Hexapoda</taxon>
        <taxon>Insecta</taxon>
        <taxon>Pterygota</taxon>
        <taxon>Neoptera</taxon>
        <taxon>Polyneoptera</taxon>
        <taxon>Dictyoptera</taxon>
        <taxon>Blattodea</taxon>
        <taxon>Blaberoidea</taxon>
        <taxon>Blaberidae</taxon>
        <taxon>Diplopterinae</taxon>
        <taxon>Diploptera</taxon>
    </lineage>
</organism>
<evidence type="ECO:0000313" key="1">
    <source>
        <dbReference type="EMBL" id="KAJ9588644.1"/>
    </source>
</evidence>
<keyword evidence="2" id="KW-1185">Reference proteome</keyword>
<comment type="caution">
    <text evidence="1">The sequence shown here is derived from an EMBL/GenBank/DDBJ whole genome shotgun (WGS) entry which is preliminary data.</text>
</comment>